<evidence type="ECO:0000313" key="3">
    <source>
        <dbReference type="Proteomes" id="UP000316030"/>
    </source>
</evidence>
<organism evidence="2 3">
    <name type="scientific">Thalassovita litoralis</name>
    <dbReference type="NCBI Taxonomy" id="1010611"/>
    <lineage>
        <taxon>Bacteria</taxon>
        <taxon>Pseudomonadati</taxon>
        <taxon>Pseudomonadota</taxon>
        <taxon>Alphaproteobacteria</taxon>
        <taxon>Rhodobacterales</taxon>
        <taxon>Roseobacteraceae</taxon>
        <taxon>Thalassovita</taxon>
    </lineage>
</organism>
<keyword evidence="1" id="KW-0472">Membrane</keyword>
<feature type="transmembrane region" description="Helical" evidence="1">
    <location>
        <begin position="51"/>
        <end position="72"/>
    </location>
</feature>
<dbReference type="AlphaFoldDB" id="A0A521EZL5"/>
<dbReference type="Proteomes" id="UP000316030">
    <property type="component" value="Unassembled WGS sequence"/>
</dbReference>
<dbReference type="RefSeq" id="WP_142494144.1">
    <property type="nucleotide sequence ID" value="NZ_FXTO01000021.1"/>
</dbReference>
<keyword evidence="1" id="KW-1133">Transmembrane helix</keyword>
<accession>A0A521EZL5</accession>
<dbReference type="OrthoDB" id="7866534at2"/>
<sequence length="114" mass="13010">MADMFDQFDDRLRRIETTRTRMKRGYKLTVDRDGLIVARPKSSRRGFPVKGAIFLVVGFIGFKALLIAYLGVQTYQDRVSVLQDGATIEQAGAWFMQTDRVSLELAAKLRPLIR</sequence>
<protein>
    <submittedName>
        <fullName evidence="2">Uncharacterized protein</fullName>
    </submittedName>
</protein>
<keyword evidence="1" id="KW-0812">Transmembrane</keyword>
<proteinExistence type="predicted"/>
<name>A0A521EZL5_9RHOB</name>
<reference evidence="2 3" key="1">
    <citation type="submission" date="2017-05" db="EMBL/GenBank/DDBJ databases">
        <authorList>
            <person name="Varghese N."/>
            <person name="Submissions S."/>
        </authorList>
    </citation>
    <scope>NUCLEOTIDE SEQUENCE [LARGE SCALE GENOMIC DNA]</scope>
    <source>
        <strain evidence="2 3">DSM 29506</strain>
    </source>
</reference>
<dbReference type="EMBL" id="FXTO01000021">
    <property type="protein sequence ID" value="SMO88891.1"/>
    <property type="molecule type" value="Genomic_DNA"/>
</dbReference>
<evidence type="ECO:0000256" key="1">
    <source>
        <dbReference type="SAM" id="Phobius"/>
    </source>
</evidence>
<evidence type="ECO:0000313" key="2">
    <source>
        <dbReference type="EMBL" id="SMO88891.1"/>
    </source>
</evidence>
<keyword evidence="3" id="KW-1185">Reference proteome</keyword>
<gene>
    <name evidence="2" type="ORF">SAMN06265173_12134</name>
</gene>